<name>A0A1H9JIH3_9EURY</name>
<keyword evidence="2" id="KW-1185">Reference proteome</keyword>
<evidence type="ECO:0000313" key="1">
    <source>
        <dbReference type="EMBL" id="SEQ86558.1"/>
    </source>
</evidence>
<gene>
    <name evidence="1" type="ORF">SAMN04489841_2570</name>
</gene>
<dbReference type="EMBL" id="FOFD01000003">
    <property type="protein sequence ID" value="SEQ86558.1"/>
    <property type="molecule type" value="Genomic_DNA"/>
</dbReference>
<protein>
    <submittedName>
        <fullName evidence="1">Uncharacterized protein</fullName>
    </submittedName>
</protein>
<accession>A0A1H9JIH3</accession>
<proteinExistence type="predicted"/>
<evidence type="ECO:0000313" key="2">
    <source>
        <dbReference type="Proteomes" id="UP000199114"/>
    </source>
</evidence>
<dbReference type="Proteomes" id="UP000199114">
    <property type="component" value="Unassembled WGS sequence"/>
</dbReference>
<reference evidence="2" key="1">
    <citation type="submission" date="2016-10" db="EMBL/GenBank/DDBJ databases">
        <authorList>
            <person name="Varghese N."/>
            <person name="Submissions S."/>
        </authorList>
    </citation>
    <scope>NUCLEOTIDE SEQUENCE [LARGE SCALE GENOMIC DNA]</scope>
    <source>
        <strain evidence="2">DSM 25055</strain>
    </source>
</reference>
<organism evidence="1 2">
    <name type="scientific">Natrinema salaciae</name>
    <dbReference type="NCBI Taxonomy" id="1186196"/>
    <lineage>
        <taxon>Archaea</taxon>
        <taxon>Methanobacteriati</taxon>
        <taxon>Methanobacteriota</taxon>
        <taxon>Stenosarchaea group</taxon>
        <taxon>Halobacteria</taxon>
        <taxon>Halobacteriales</taxon>
        <taxon>Natrialbaceae</taxon>
        <taxon>Natrinema</taxon>
    </lineage>
</organism>
<dbReference type="AlphaFoldDB" id="A0A1H9JIH3"/>
<sequence length="60" mass="6793">MKFEVQIHQFQSLMDYCEDEYGQSNDDRAASSVAETLERSSINTRISMSTPASAKLTPNY</sequence>